<comment type="cofactor">
    <cofactor evidence="5">
        <name>Fe(2+)</name>
        <dbReference type="ChEBI" id="CHEBI:29033"/>
    </cofactor>
    <text evidence="5">Binds 1 Fe(2+) ion per subunit.</text>
</comment>
<dbReference type="EC" id="1.13.11.-" evidence="5"/>
<dbReference type="PANTHER" id="PTHR10543:SF89">
    <property type="entry name" value="CAROTENOID 9,10(9',10')-CLEAVAGE DIOXYGENASE 1"/>
    <property type="match status" value="1"/>
</dbReference>
<reference evidence="6 7" key="1">
    <citation type="submission" date="2023-07" db="EMBL/GenBank/DDBJ databases">
        <title>Genomic Encyclopedia of Type Strains, Phase IV (KMG-IV): sequencing the most valuable type-strain genomes for metagenomic binning, comparative biology and taxonomic classification.</title>
        <authorList>
            <person name="Goeker M."/>
        </authorList>
    </citation>
    <scope>NUCLEOTIDE SEQUENCE [LARGE SCALE GENOMIC DNA]</scope>
    <source>
        <strain evidence="6 7">DSM 18695</strain>
    </source>
</reference>
<organism evidence="6 7">
    <name type="scientific">Caulobacter ginsengisoli</name>
    <dbReference type="NCBI Taxonomy" id="400775"/>
    <lineage>
        <taxon>Bacteria</taxon>
        <taxon>Pseudomonadati</taxon>
        <taxon>Pseudomonadota</taxon>
        <taxon>Alphaproteobacteria</taxon>
        <taxon>Caulobacterales</taxon>
        <taxon>Caulobacteraceae</taxon>
        <taxon>Caulobacter</taxon>
    </lineage>
</organism>
<dbReference type="PANTHER" id="PTHR10543">
    <property type="entry name" value="BETA-CAROTENE DIOXYGENASE"/>
    <property type="match status" value="1"/>
</dbReference>
<comment type="caution">
    <text evidence="6">The sequence shown here is derived from an EMBL/GenBank/DDBJ whole genome shotgun (WGS) entry which is preliminary data.</text>
</comment>
<keyword evidence="7" id="KW-1185">Reference proteome</keyword>
<dbReference type="GO" id="GO:0051213">
    <property type="term" value="F:dioxygenase activity"/>
    <property type="evidence" value="ECO:0007669"/>
    <property type="project" value="UniProtKB-KW"/>
</dbReference>
<comment type="similarity">
    <text evidence="1 5">Belongs to the carotenoid oxygenase family.</text>
</comment>
<keyword evidence="4 5" id="KW-0408">Iron</keyword>
<protein>
    <recommendedName>
        <fullName evidence="5">Dioxygenase</fullName>
        <ecNumber evidence="5">1.13.11.-</ecNumber>
    </recommendedName>
</protein>
<evidence type="ECO:0000256" key="5">
    <source>
        <dbReference type="RuleBase" id="RU364048"/>
    </source>
</evidence>
<evidence type="ECO:0000256" key="4">
    <source>
        <dbReference type="ARBA" id="ARBA00023004"/>
    </source>
</evidence>
<gene>
    <name evidence="6" type="ORF">QO010_002225</name>
</gene>
<sequence length="462" mass="50724">MDGDVRINPYLTGNFAPVRSEDDFTLQVTGELPRELAGALYRNGPNPQFEPRDPNYHWFGGDGMIHGFFVENGAVRYRNRWVRTPKWELEHAAGKSLYGTFGNPMTTDPDAMGKDSGVANTNIVWHAGRLLALEEAHAPFELDPVTLGSKGHAAFGGKVTAHPKTDPVTGELVFFGYADAEMPLSPTVSYGVTGADGILKRRDRFEAPYSSMIHDFMVTSGHVLFPVLPLTGSLQRAMSGLPPFAWEPDKGAYVGVMARDASVDTIRWFSTDACYVFHVMNAWEDGQKLIADVMRYDSAPLFPNADGSRGHNAAAYLVRWTFDLAGDSDTIKEEKLDDLAGEFPRYDERYTFRANRHGWFAAQSVKPGDFRSNAIAHIDLKTGSRTQWEVPMGDAVGEPVFAERSADAPEGDGWLLTVVHRGAEDVSELVVLNALDVAAGPVATARLPCRVPFGFHGNWVAA</sequence>
<evidence type="ECO:0000256" key="2">
    <source>
        <dbReference type="ARBA" id="ARBA00022723"/>
    </source>
</evidence>
<dbReference type="Pfam" id="PF03055">
    <property type="entry name" value="RPE65"/>
    <property type="match status" value="1"/>
</dbReference>
<keyword evidence="2 5" id="KW-0479">Metal-binding</keyword>
<evidence type="ECO:0000256" key="1">
    <source>
        <dbReference type="ARBA" id="ARBA00006787"/>
    </source>
</evidence>
<keyword evidence="3 5" id="KW-0560">Oxidoreductase</keyword>
<evidence type="ECO:0000313" key="6">
    <source>
        <dbReference type="EMBL" id="MDQ0464444.1"/>
    </source>
</evidence>
<dbReference type="InterPro" id="IPR004294">
    <property type="entry name" value="Carotenoid_Oase"/>
</dbReference>
<dbReference type="EMBL" id="JAUSVS010000003">
    <property type="protein sequence ID" value="MDQ0464444.1"/>
    <property type="molecule type" value="Genomic_DNA"/>
</dbReference>
<name>A0ABU0ITS5_9CAUL</name>
<evidence type="ECO:0000256" key="3">
    <source>
        <dbReference type="ARBA" id="ARBA00023002"/>
    </source>
</evidence>
<dbReference type="Proteomes" id="UP001228905">
    <property type="component" value="Unassembled WGS sequence"/>
</dbReference>
<dbReference type="RefSeq" id="WP_307349132.1">
    <property type="nucleotide sequence ID" value="NZ_JAUSVS010000003.1"/>
</dbReference>
<accession>A0ABU0ITS5</accession>
<evidence type="ECO:0000313" key="7">
    <source>
        <dbReference type="Proteomes" id="UP001228905"/>
    </source>
</evidence>
<proteinExistence type="inferred from homology"/>
<keyword evidence="5 6" id="KW-0223">Dioxygenase</keyword>